<dbReference type="GO" id="GO:0005524">
    <property type="term" value="F:ATP binding"/>
    <property type="evidence" value="ECO:0007669"/>
    <property type="project" value="UniProtKB-KW"/>
</dbReference>
<evidence type="ECO:0000256" key="1">
    <source>
        <dbReference type="PIRSR" id="PIRSR640198-1"/>
    </source>
</evidence>
<evidence type="ECO:0000313" key="4">
    <source>
        <dbReference type="EMBL" id="PNY23729.1"/>
    </source>
</evidence>
<feature type="domain" description="Fido" evidence="3">
    <location>
        <begin position="25"/>
        <end position="180"/>
    </location>
</feature>
<sequence>RNEIVHHAKAFQHIIHAFVTEKKDLTEDLIKETHRILTRGIPIVDSEGYLEVLPEEYGIYRTVIVSACTTNFTVPKFVPVKMKEMYDTLKEELIAAELQGAVDPFSIAAKYSLEFVQIHPFQDGNGRTCRMILNATLCRDTGVVVPIGERGEERAEYMGIKRRSSQHMEGHGEYATFVLQRASTRLREIKRSWLGRENSE</sequence>
<dbReference type="STRING" id="45235.A0A2K3Q867"/>
<keyword evidence="5" id="KW-1185">Reference proteome</keyword>
<accession>A0A2K3Q867</accession>
<organism evidence="4 5">
    <name type="scientific">Tolypocladium capitatum</name>
    <dbReference type="NCBI Taxonomy" id="45235"/>
    <lineage>
        <taxon>Eukaryota</taxon>
        <taxon>Fungi</taxon>
        <taxon>Dikarya</taxon>
        <taxon>Ascomycota</taxon>
        <taxon>Pezizomycotina</taxon>
        <taxon>Sordariomycetes</taxon>
        <taxon>Hypocreomycetidae</taxon>
        <taxon>Hypocreales</taxon>
        <taxon>Ophiocordycipitaceae</taxon>
        <taxon>Tolypocladium</taxon>
    </lineage>
</organism>
<reference evidence="4 5" key="1">
    <citation type="submission" date="2017-08" db="EMBL/GenBank/DDBJ databases">
        <title>Harnessing the power of phylogenomics to disentangle the directionality and signatures of interkingdom host jumping in the parasitic fungal genus Tolypocladium.</title>
        <authorList>
            <person name="Quandt C.A."/>
            <person name="Patterson W."/>
            <person name="Spatafora J.W."/>
        </authorList>
    </citation>
    <scope>NUCLEOTIDE SEQUENCE [LARGE SCALE GENOMIC DNA]</scope>
    <source>
        <strain evidence="4 5">CBS 113982</strain>
    </source>
</reference>
<dbReference type="PROSITE" id="PS51459">
    <property type="entry name" value="FIDO"/>
    <property type="match status" value="1"/>
</dbReference>
<name>A0A2K3Q867_9HYPO</name>
<evidence type="ECO:0000259" key="3">
    <source>
        <dbReference type="PROSITE" id="PS51459"/>
    </source>
</evidence>
<keyword evidence="2" id="KW-0547">Nucleotide-binding</keyword>
<dbReference type="EMBL" id="NRSZ01001054">
    <property type="protein sequence ID" value="PNY23729.1"/>
    <property type="molecule type" value="Genomic_DNA"/>
</dbReference>
<proteinExistence type="predicted"/>
<dbReference type="InterPro" id="IPR036597">
    <property type="entry name" value="Fido-like_dom_sf"/>
</dbReference>
<keyword evidence="2" id="KW-0067">ATP-binding</keyword>
<evidence type="ECO:0000313" key="5">
    <source>
        <dbReference type="Proteomes" id="UP000236621"/>
    </source>
</evidence>
<dbReference type="Gene3D" id="1.10.3290.10">
    <property type="entry name" value="Fido-like domain"/>
    <property type="match status" value="1"/>
</dbReference>
<feature type="binding site" evidence="2">
    <location>
        <begin position="123"/>
        <end position="130"/>
    </location>
    <ligand>
        <name>ATP</name>
        <dbReference type="ChEBI" id="CHEBI:30616"/>
    </ligand>
</feature>
<comment type="caution">
    <text evidence="4">The sequence shown here is derived from an EMBL/GenBank/DDBJ whole genome shotgun (WGS) entry which is preliminary data.</text>
</comment>
<evidence type="ECO:0000256" key="2">
    <source>
        <dbReference type="PIRSR" id="PIRSR640198-2"/>
    </source>
</evidence>
<dbReference type="Proteomes" id="UP000236621">
    <property type="component" value="Unassembled WGS sequence"/>
</dbReference>
<dbReference type="InterPro" id="IPR003812">
    <property type="entry name" value="Fido"/>
</dbReference>
<dbReference type="PANTHER" id="PTHR13504">
    <property type="entry name" value="FIDO DOMAIN-CONTAINING PROTEIN DDB_G0283145"/>
    <property type="match status" value="1"/>
</dbReference>
<feature type="active site" evidence="1">
    <location>
        <position position="119"/>
    </location>
</feature>
<dbReference type="Pfam" id="PF02661">
    <property type="entry name" value="Fic"/>
    <property type="match status" value="1"/>
</dbReference>
<dbReference type="SUPFAM" id="SSF140931">
    <property type="entry name" value="Fic-like"/>
    <property type="match status" value="1"/>
</dbReference>
<dbReference type="PANTHER" id="PTHR13504:SF38">
    <property type="entry name" value="FIDO DOMAIN-CONTAINING PROTEIN"/>
    <property type="match status" value="1"/>
</dbReference>
<dbReference type="InterPro" id="IPR040198">
    <property type="entry name" value="Fido_containing"/>
</dbReference>
<gene>
    <name evidence="4" type="ORF">TCAP_06320</name>
</gene>
<feature type="non-terminal residue" evidence="4">
    <location>
        <position position="1"/>
    </location>
</feature>
<dbReference type="AlphaFoldDB" id="A0A2K3Q867"/>
<protein>
    <recommendedName>
        <fullName evidence="3">Fido domain-containing protein</fullName>
    </recommendedName>
</protein>
<feature type="non-terminal residue" evidence="4">
    <location>
        <position position="200"/>
    </location>
</feature>
<dbReference type="OrthoDB" id="439046at2759"/>